<dbReference type="STRING" id="388408.LAX5112_03925"/>
<organism evidence="1 2">
    <name type="scientific">Roseibium alexandrii</name>
    <dbReference type="NCBI Taxonomy" id="388408"/>
    <lineage>
        <taxon>Bacteria</taxon>
        <taxon>Pseudomonadati</taxon>
        <taxon>Pseudomonadota</taxon>
        <taxon>Alphaproteobacteria</taxon>
        <taxon>Hyphomicrobiales</taxon>
        <taxon>Stappiaceae</taxon>
        <taxon>Roseibium</taxon>
    </lineage>
</organism>
<dbReference type="RefSeq" id="WP_008194774.1">
    <property type="nucleotide sequence ID" value="NZ_CXWD01000017.1"/>
</dbReference>
<sequence length="70" mass="8068">MTLFWPYYGIGALPSGSNSNRARRARLRDLEARMETFLVEKENKQEVCTRVLGNVKECKTRLRGELAHLS</sequence>
<protein>
    <submittedName>
        <fullName evidence="1">Uncharacterized protein</fullName>
    </submittedName>
</protein>
<proteinExistence type="predicted"/>
<evidence type="ECO:0000313" key="1">
    <source>
        <dbReference type="EMBL" id="CTQ74625.1"/>
    </source>
</evidence>
<dbReference type="OrthoDB" id="7679283at2"/>
<dbReference type="EMBL" id="CXWD01000017">
    <property type="protein sequence ID" value="CTQ74625.1"/>
    <property type="molecule type" value="Genomic_DNA"/>
</dbReference>
<evidence type="ECO:0000313" key="2">
    <source>
        <dbReference type="Proteomes" id="UP000053235"/>
    </source>
</evidence>
<reference evidence="2" key="1">
    <citation type="submission" date="2015-07" db="EMBL/GenBank/DDBJ databases">
        <authorList>
            <person name="Rodrigo-Torres Lidia"/>
            <person name="Arahal R.David."/>
        </authorList>
    </citation>
    <scope>NUCLEOTIDE SEQUENCE [LARGE SCALE GENOMIC DNA]</scope>
    <source>
        <strain evidence="2">CECT 5112</strain>
    </source>
</reference>
<name>A0A0M7AHK6_9HYPH</name>
<keyword evidence="2" id="KW-1185">Reference proteome</keyword>
<gene>
    <name evidence="1" type="ORF">LAX5112_03925</name>
</gene>
<dbReference type="AlphaFoldDB" id="A0A0M7AHK6"/>
<accession>A0A0M7AHK6</accession>
<dbReference type="Proteomes" id="UP000053235">
    <property type="component" value="Unassembled WGS sequence"/>
</dbReference>